<accession>R4Z2Q3</accession>
<dbReference type="Proteomes" id="UP000018291">
    <property type="component" value="Unassembled WGS sequence"/>
</dbReference>
<dbReference type="HOGENOM" id="CLU_2179051_0_0_11"/>
<protein>
    <submittedName>
        <fullName evidence="1">Uncharacterized protein</fullName>
    </submittedName>
</protein>
<name>R4Z2Q3_9ACTN</name>
<evidence type="ECO:0000313" key="1">
    <source>
        <dbReference type="EMBL" id="CCM65214.1"/>
    </source>
</evidence>
<proteinExistence type="predicted"/>
<keyword evidence="2" id="KW-1185">Reference proteome</keyword>
<gene>
    <name evidence="1" type="ORF">BN381_600028</name>
</gene>
<dbReference type="EMBL" id="CANL01000057">
    <property type="protein sequence ID" value="CCM65214.1"/>
    <property type="molecule type" value="Genomic_DNA"/>
</dbReference>
<reference evidence="1 2" key="1">
    <citation type="journal article" date="2013" name="ISME J.">
        <title>Metabolic model for the filamentous 'Candidatus Microthrix parvicella' based on genomic and metagenomic analyses.</title>
        <authorList>
            <person name="Jon McIlroy S."/>
            <person name="Kristiansen R."/>
            <person name="Albertsen M."/>
            <person name="Michael Karst S."/>
            <person name="Rossetti S."/>
            <person name="Lund Nielsen J."/>
            <person name="Tandoi V."/>
            <person name="James Seviour R."/>
            <person name="Nielsen P.H."/>
        </authorList>
    </citation>
    <scope>NUCLEOTIDE SEQUENCE [LARGE SCALE GENOMIC DNA]</scope>
    <source>
        <strain evidence="1 2">RN1</strain>
    </source>
</reference>
<sequence>MVGREKRFPVERTRRVIYHNGPMRRLSTRCLLILQLSQEVKKGKSRPLAFTQVGPGFVAAAASVRFPVFRHRNAEVIFAVDPAKVTSEGVSHVFSGELCLADLVQATFC</sequence>
<evidence type="ECO:0000313" key="2">
    <source>
        <dbReference type="Proteomes" id="UP000018291"/>
    </source>
</evidence>
<comment type="caution">
    <text evidence="1">The sequence shown here is derived from an EMBL/GenBank/DDBJ whole genome shotgun (WGS) entry which is preliminary data.</text>
</comment>
<organism evidence="1 2">
    <name type="scientific">Candidatus Neomicrothrix parvicella RN1</name>
    <dbReference type="NCBI Taxonomy" id="1229780"/>
    <lineage>
        <taxon>Bacteria</taxon>
        <taxon>Bacillati</taxon>
        <taxon>Actinomycetota</taxon>
        <taxon>Acidimicrobiia</taxon>
        <taxon>Acidimicrobiales</taxon>
        <taxon>Microthrixaceae</taxon>
        <taxon>Candidatus Neomicrothrix</taxon>
    </lineage>
</organism>
<dbReference type="AlphaFoldDB" id="R4Z2Q3"/>